<dbReference type="EMBL" id="VSSQ01087764">
    <property type="protein sequence ID" value="MPN34624.1"/>
    <property type="molecule type" value="Genomic_DNA"/>
</dbReference>
<sequence length="108" mass="11788">MDDRQSQIVARSGGQRQQLVIEIGRKLGQVVDHHDGCGGKKRRPSSLRKDAPVEAGRLQAGHRSVGADRTGRIEEIGDRALREERLRAGDQQDGSKGALHGAKHASRH</sequence>
<organism evidence="2">
    <name type="scientific">bioreactor metagenome</name>
    <dbReference type="NCBI Taxonomy" id="1076179"/>
    <lineage>
        <taxon>unclassified sequences</taxon>
        <taxon>metagenomes</taxon>
        <taxon>ecological metagenomes</taxon>
    </lineage>
</organism>
<gene>
    <name evidence="2" type="ORF">SDC9_182118</name>
</gene>
<feature type="region of interest" description="Disordered" evidence="1">
    <location>
        <begin position="31"/>
        <end position="108"/>
    </location>
</feature>
<feature type="compositionally biased region" description="Basic and acidic residues" evidence="1">
    <location>
        <begin position="65"/>
        <end position="90"/>
    </location>
</feature>
<comment type="caution">
    <text evidence="2">The sequence shown here is derived from an EMBL/GenBank/DDBJ whole genome shotgun (WGS) entry which is preliminary data.</text>
</comment>
<protein>
    <submittedName>
        <fullName evidence="2">Uncharacterized protein</fullName>
    </submittedName>
</protein>
<dbReference type="AlphaFoldDB" id="A0A645HEU4"/>
<name>A0A645HEU4_9ZZZZ</name>
<evidence type="ECO:0000256" key="1">
    <source>
        <dbReference type="SAM" id="MobiDB-lite"/>
    </source>
</evidence>
<reference evidence="2" key="1">
    <citation type="submission" date="2019-08" db="EMBL/GenBank/DDBJ databases">
        <authorList>
            <person name="Kucharzyk K."/>
            <person name="Murdoch R.W."/>
            <person name="Higgins S."/>
            <person name="Loffler F."/>
        </authorList>
    </citation>
    <scope>NUCLEOTIDE SEQUENCE</scope>
</reference>
<accession>A0A645HEU4</accession>
<proteinExistence type="predicted"/>
<evidence type="ECO:0000313" key="2">
    <source>
        <dbReference type="EMBL" id="MPN34624.1"/>
    </source>
</evidence>